<evidence type="ECO:0008006" key="3">
    <source>
        <dbReference type="Google" id="ProtNLM"/>
    </source>
</evidence>
<accession>A0A1Z4LP68</accession>
<dbReference type="EMBL" id="AP018227">
    <property type="protein sequence ID" value="BAY83007.1"/>
    <property type="molecule type" value="Genomic_DNA"/>
</dbReference>
<keyword evidence="2" id="KW-1185">Reference proteome</keyword>
<proteinExistence type="predicted"/>
<dbReference type="AlphaFoldDB" id="A0A1Z4LP68"/>
<dbReference type="Proteomes" id="UP000218418">
    <property type="component" value="Chromosome"/>
</dbReference>
<protein>
    <recommendedName>
        <fullName evidence="3">DUF2281 domain-containing protein</fullName>
    </recommendedName>
</protein>
<reference evidence="1 2" key="1">
    <citation type="submission" date="2017-06" db="EMBL/GenBank/DDBJ databases">
        <title>Genome sequencing of cyanobaciteial culture collection at National Institute for Environmental Studies (NIES).</title>
        <authorList>
            <person name="Hirose Y."/>
            <person name="Shimura Y."/>
            <person name="Fujisawa T."/>
            <person name="Nakamura Y."/>
            <person name="Kawachi M."/>
        </authorList>
    </citation>
    <scope>NUCLEOTIDE SEQUENCE [LARGE SCALE GENOMIC DNA]</scope>
    <source>
        <strain evidence="1 2">NIES-267</strain>
    </source>
</reference>
<evidence type="ECO:0000313" key="1">
    <source>
        <dbReference type="EMBL" id="BAY83007.1"/>
    </source>
</evidence>
<sequence>MNSRIEIETAIKQLPQSEAHQLLDWLQSYLDDAWDEKIKKNVSSGRLDKLIQREDG</sequence>
<gene>
    <name evidence="1" type="ORF">NIES267_24930</name>
</gene>
<organism evidence="1 2">
    <name type="scientific">Calothrix parasitica NIES-267</name>
    <dbReference type="NCBI Taxonomy" id="1973488"/>
    <lineage>
        <taxon>Bacteria</taxon>
        <taxon>Bacillati</taxon>
        <taxon>Cyanobacteriota</taxon>
        <taxon>Cyanophyceae</taxon>
        <taxon>Nostocales</taxon>
        <taxon>Calotrichaceae</taxon>
        <taxon>Calothrix</taxon>
    </lineage>
</organism>
<evidence type="ECO:0000313" key="2">
    <source>
        <dbReference type="Proteomes" id="UP000218418"/>
    </source>
</evidence>
<name>A0A1Z4LP68_9CYAN</name>